<sequence length="276" mass="31168">MLKFLTSKFRNQSLNEVRPYEPQGFLRHESDMEGMERSEDEDEELRNLNLEGSVSLNNNIVEAEESNSKPLVLNFKECPSLDQENLPPPLQTEGKKIAGIDGSTGFSPIDIPHTTEDCKNLLAEKRKWSQVSNKRFLHQLGSGNDSSSDDEIKELFSTKTSSGILSSSPPGKVTVLSKHSAFCAQVRPTDGHSRRKHRVIICDERPSLNFEKMQQKTLLKKYPYGVSRPRAIRIRNMSQSNMKHGFSYDQAMLVFKPIAMNPSFNLAPVEEPGIVF</sequence>
<dbReference type="KEGG" id="aten:116291100"/>
<dbReference type="GeneID" id="116291100"/>
<evidence type="ECO:0000313" key="1">
    <source>
        <dbReference type="Proteomes" id="UP000515163"/>
    </source>
</evidence>
<dbReference type="RefSeq" id="XP_031554080.1">
    <property type="nucleotide sequence ID" value="XM_031698220.1"/>
</dbReference>
<protein>
    <submittedName>
        <fullName evidence="2 3">Uncharacterized protein LOC116291100</fullName>
    </submittedName>
</protein>
<dbReference type="RefSeq" id="XP_031554079.1">
    <property type="nucleotide sequence ID" value="XM_031698219.1"/>
</dbReference>
<keyword evidence="1" id="KW-1185">Reference proteome</keyword>
<evidence type="ECO:0000313" key="3">
    <source>
        <dbReference type="RefSeq" id="XP_031554079.1"/>
    </source>
</evidence>
<accession>A0A6P8HGI6</accession>
<name>A0A6P8HGI6_ACTTE</name>
<evidence type="ECO:0000313" key="2">
    <source>
        <dbReference type="RefSeq" id="XP_031554078.1"/>
    </source>
</evidence>
<dbReference type="AlphaFoldDB" id="A0A6P8HGI6"/>
<gene>
    <name evidence="2 3 4" type="primary">LOC116291100</name>
</gene>
<evidence type="ECO:0000313" key="4">
    <source>
        <dbReference type="RefSeq" id="XP_031554080.1"/>
    </source>
</evidence>
<proteinExistence type="predicted"/>
<dbReference type="Proteomes" id="UP000515163">
    <property type="component" value="Unplaced"/>
</dbReference>
<dbReference type="OrthoDB" id="6435011at2759"/>
<dbReference type="PANTHER" id="PTHR41142">
    <property type="entry name" value="SI:DKEY-16J16.4"/>
    <property type="match status" value="1"/>
</dbReference>
<reference evidence="2 3" key="1">
    <citation type="submission" date="2025-04" db="UniProtKB">
        <authorList>
            <consortium name="RefSeq"/>
        </authorList>
    </citation>
    <scope>IDENTIFICATION</scope>
    <source>
        <tissue evidence="2 3">Tentacle</tissue>
    </source>
</reference>
<dbReference type="RefSeq" id="XP_031554078.1">
    <property type="nucleotide sequence ID" value="XM_031698218.1"/>
</dbReference>
<dbReference type="PANTHER" id="PTHR41142:SF1">
    <property type="entry name" value="SI:DKEY-16J16.4"/>
    <property type="match status" value="1"/>
</dbReference>
<organism evidence="1 2">
    <name type="scientific">Actinia tenebrosa</name>
    <name type="common">Australian red waratah sea anemone</name>
    <dbReference type="NCBI Taxonomy" id="6105"/>
    <lineage>
        <taxon>Eukaryota</taxon>
        <taxon>Metazoa</taxon>
        <taxon>Cnidaria</taxon>
        <taxon>Anthozoa</taxon>
        <taxon>Hexacorallia</taxon>
        <taxon>Actiniaria</taxon>
        <taxon>Actiniidae</taxon>
        <taxon>Actinia</taxon>
    </lineage>
</organism>